<dbReference type="Proteomes" id="UP000292345">
    <property type="component" value="Unassembled WGS sequence"/>
</dbReference>
<reference evidence="3 4" key="1">
    <citation type="submission" date="2018-01" db="EMBL/GenBank/DDBJ databases">
        <title>Co-occurrence of chitin degradation, pigmentation and bioactivity in marine Pseudoalteromonas.</title>
        <authorList>
            <person name="Paulsen S."/>
            <person name="Gram L."/>
            <person name="Machado H."/>
        </authorList>
    </citation>
    <scope>NUCLEOTIDE SEQUENCE [LARGE SCALE GENOMIC DNA]</scope>
    <source>
        <strain evidence="3 4">S1946</strain>
    </source>
</reference>
<dbReference type="PROSITE" id="PS51257">
    <property type="entry name" value="PROKAR_LIPOPROTEIN"/>
    <property type="match status" value="1"/>
</dbReference>
<accession>A0A4Q7ENP3</accession>
<dbReference type="CDD" id="cd16329">
    <property type="entry name" value="LolA_like"/>
    <property type="match status" value="1"/>
</dbReference>
<keyword evidence="3" id="KW-0449">Lipoprotein</keyword>
<evidence type="ECO:0000313" key="4">
    <source>
        <dbReference type="Proteomes" id="UP000292345"/>
    </source>
</evidence>
<feature type="chain" id="PRO_5020846521" evidence="1">
    <location>
        <begin position="30"/>
        <end position="267"/>
    </location>
</feature>
<evidence type="ECO:0000259" key="2">
    <source>
        <dbReference type="Pfam" id="PF17131"/>
    </source>
</evidence>
<name>A0A4Q7ENP3_9GAMM</name>
<dbReference type="Pfam" id="PF17131">
    <property type="entry name" value="LolA_like"/>
    <property type="match status" value="1"/>
</dbReference>
<organism evidence="3 4">
    <name type="scientific">Pseudoalteromonas rubra</name>
    <dbReference type="NCBI Taxonomy" id="43658"/>
    <lineage>
        <taxon>Bacteria</taxon>
        <taxon>Pseudomonadati</taxon>
        <taxon>Pseudomonadota</taxon>
        <taxon>Gammaproteobacteria</taxon>
        <taxon>Alteromonadales</taxon>
        <taxon>Pseudoalteromonadaceae</taxon>
        <taxon>Pseudoalteromonas</taxon>
    </lineage>
</organism>
<protein>
    <submittedName>
        <fullName evidence="3">Outer membrane lipoprotein-sorting protein</fullName>
    </submittedName>
</protein>
<feature type="signal peptide" evidence="1">
    <location>
        <begin position="1"/>
        <end position="29"/>
    </location>
</feature>
<dbReference type="EMBL" id="PPUZ01000002">
    <property type="protein sequence ID" value="RZM85201.1"/>
    <property type="molecule type" value="Genomic_DNA"/>
</dbReference>
<evidence type="ECO:0000313" key="3">
    <source>
        <dbReference type="EMBL" id="RZM85201.1"/>
    </source>
</evidence>
<gene>
    <name evidence="3" type="ORF">C3B51_00695</name>
</gene>
<sequence length="267" mass="30566">MLNLAKKNLTNVYRFVVPALLLSSCYSMAASIDAKSLMEKRQQHNSGWHSSKANLEMVLYTPSGETSTRKMRNMSLEVVDDGDKSLSMFDEPHDVSGVAFLNHSYVSKMDNQWLYLPSLKRVKRISSNNKSSSFMGSEFAYEDMSSFEVGRYSYGAASQDNTLDKPAFVVESTPSYPSSGYTKLKTWLDAGHYQPLQVEFFDKRGELLKRLTLKDYKQYKNGVWRAHTLEMANVQNGRKTVLRYSNFDFTVSLADKDFNKNVLKRIR</sequence>
<feature type="domain" description="Uncharacterized protein TP-0789" evidence="2">
    <location>
        <begin position="82"/>
        <end position="265"/>
    </location>
</feature>
<evidence type="ECO:0000256" key="1">
    <source>
        <dbReference type="SAM" id="SignalP"/>
    </source>
</evidence>
<comment type="caution">
    <text evidence="3">The sequence shown here is derived from an EMBL/GenBank/DDBJ whole genome shotgun (WGS) entry which is preliminary data.</text>
</comment>
<keyword evidence="1" id="KW-0732">Signal</keyword>
<proteinExistence type="predicted"/>
<dbReference type="Gene3D" id="2.50.20.10">
    <property type="entry name" value="Lipoprotein localisation LolA/LolB/LppX"/>
    <property type="match status" value="1"/>
</dbReference>
<dbReference type="AlphaFoldDB" id="A0A4Q7ENP3"/>
<dbReference type="RefSeq" id="WP_130243844.1">
    <property type="nucleotide sequence ID" value="NZ_PPUZ01000002.1"/>
</dbReference>
<dbReference type="InterPro" id="IPR033399">
    <property type="entry name" value="TP_0789-like"/>
</dbReference>